<keyword evidence="6 8" id="KW-1133">Transmembrane helix</keyword>
<evidence type="ECO:0000313" key="9">
    <source>
        <dbReference type="EMBL" id="QGZ99298.1"/>
    </source>
</evidence>
<feature type="transmembrane region" description="Helical" evidence="8">
    <location>
        <begin position="334"/>
        <end position="353"/>
    </location>
</feature>
<dbReference type="PANTHER" id="PTHR30003:SF2">
    <property type="entry name" value="L-LACTATE PERMEASE"/>
    <property type="match status" value="1"/>
</dbReference>
<comment type="similarity">
    <text evidence="2 8">Belongs to the lactate permease family.</text>
</comment>
<gene>
    <name evidence="9" type="ORF">GQ588_00730</name>
</gene>
<feature type="transmembrane region" description="Helical" evidence="8">
    <location>
        <begin position="426"/>
        <end position="453"/>
    </location>
</feature>
<accession>A0A857DFI0</accession>
<feature type="transmembrane region" description="Helical" evidence="8">
    <location>
        <begin position="6"/>
        <end position="21"/>
    </location>
</feature>
<evidence type="ECO:0000256" key="8">
    <source>
        <dbReference type="RuleBase" id="RU365092"/>
    </source>
</evidence>
<keyword evidence="5 8" id="KW-0812">Transmembrane</keyword>
<dbReference type="Proteomes" id="UP000430508">
    <property type="component" value="Chromosome"/>
</dbReference>
<feature type="transmembrane region" description="Helical" evidence="8">
    <location>
        <begin position="56"/>
        <end position="79"/>
    </location>
</feature>
<evidence type="ECO:0000313" key="10">
    <source>
        <dbReference type="Proteomes" id="UP000430508"/>
    </source>
</evidence>
<name>A0A857DFI0_9FIRM</name>
<feature type="transmembrane region" description="Helical" evidence="8">
    <location>
        <begin position="285"/>
        <end position="304"/>
    </location>
</feature>
<evidence type="ECO:0000256" key="7">
    <source>
        <dbReference type="ARBA" id="ARBA00023136"/>
    </source>
</evidence>
<organism evidence="9 10">
    <name type="scientific">Dehalobacter restrictus</name>
    <dbReference type="NCBI Taxonomy" id="55583"/>
    <lineage>
        <taxon>Bacteria</taxon>
        <taxon>Bacillati</taxon>
        <taxon>Bacillota</taxon>
        <taxon>Clostridia</taxon>
        <taxon>Eubacteriales</taxon>
        <taxon>Desulfitobacteriaceae</taxon>
        <taxon>Dehalobacter</taxon>
    </lineage>
</organism>
<dbReference type="RefSeq" id="WP_019224887.1">
    <property type="nucleotide sequence ID" value="NZ_CP046996.1"/>
</dbReference>
<keyword evidence="4 8" id="KW-1003">Cell membrane</keyword>
<evidence type="ECO:0000256" key="5">
    <source>
        <dbReference type="ARBA" id="ARBA00022692"/>
    </source>
</evidence>
<evidence type="ECO:0000256" key="3">
    <source>
        <dbReference type="ARBA" id="ARBA00022448"/>
    </source>
</evidence>
<comment type="subcellular location">
    <subcellularLocation>
        <location evidence="1 8">Cell membrane</location>
        <topology evidence="1 8">Multi-pass membrane protein</topology>
    </subcellularLocation>
</comment>
<feature type="transmembrane region" description="Helical" evidence="8">
    <location>
        <begin position="239"/>
        <end position="261"/>
    </location>
</feature>
<dbReference type="Pfam" id="PF02652">
    <property type="entry name" value="Lactate_perm"/>
    <property type="match status" value="1"/>
</dbReference>
<feature type="transmembrane region" description="Helical" evidence="8">
    <location>
        <begin position="153"/>
        <end position="172"/>
    </location>
</feature>
<feature type="transmembrane region" description="Helical" evidence="8">
    <location>
        <begin position="508"/>
        <end position="531"/>
    </location>
</feature>
<evidence type="ECO:0000256" key="6">
    <source>
        <dbReference type="ARBA" id="ARBA00022989"/>
    </source>
</evidence>
<feature type="transmembrane region" description="Helical" evidence="8">
    <location>
        <begin position="28"/>
        <end position="44"/>
    </location>
</feature>
<dbReference type="EMBL" id="CP046996">
    <property type="protein sequence ID" value="QGZ99298.1"/>
    <property type="molecule type" value="Genomic_DNA"/>
</dbReference>
<sequence length="535" mass="57600">MLPLLLALLPIAVIVVMLIVFKKPAHTSGIVGWLAVSLVAFLFFQTSGEVIVRSTLAGLIKSFSVSLIVATSLLQMAYMEKTGALKRIIIFIKTLASENRAVQIMMINIGFGTLMVAVGATPVSLLPPILIAMGYSTYVAIALPAIGYDSLCTYALLGAPIVVFVDIANSFLGKGNEITLSQAGSIFFMFLPVVSTLIGFSMLWIVGKWKAVKEGIVPVLVTGITISIVAYFTNHYDNLVVLTGVLSGFAVILVMILYLKLTGKKIIDRSRLTPEELAYEKEYPLWKAIMPWLLLIVLILALNLPKESFDYLYRTLTLSIPGLSADGKPIATRALWNAYTWILVSILISIPIMRPKAAQIKDSIKVWWRRAPKPVFSAAIFFAIGEVMNMSGFNMASNLNAALPKTLCPSMVKVLADYSAQAFHGAYGAIVSFIGLFGGFITGSEASTIAMFAKYTMSTATNLDWGLKGIIIVTAGLAFGGGLASVISPAKLQNAAASIDKLGEENKVMRVAFIFALIMSAVTAAVVVALLKFLV</sequence>
<evidence type="ECO:0000256" key="4">
    <source>
        <dbReference type="ARBA" id="ARBA00022475"/>
    </source>
</evidence>
<reference evidence="9 10" key="1">
    <citation type="submission" date="2019-12" db="EMBL/GenBank/DDBJ databases">
        <title>Sequence classification of anaerobic respiratory reductive dehalogenases: First we see many, then we see few.</title>
        <authorList>
            <person name="Molenda O."/>
            <person name="Puentes Jacome L.A."/>
            <person name="Cao X."/>
            <person name="Nesbo C.L."/>
            <person name="Tang S."/>
            <person name="Morson N."/>
            <person name="Patron J."/>
            <person name="Lomheim L."/>
            <person name="Wishart D.S."/>
            <person name="Edwards E.A."/>
        </authorList>
    </citation>
    <scope>NUCLEOTIDE SEQUENCE [LARGE SCALE GENOMIC DNA]</scope>
    <source>
        <strain evidence="9 10">12DCA</strain>
    </source>
</reference>
<feature type="transmembrane region" description="Helical" evidence="8">
    <location>
        <begin position="215"/>
        <end position="233"/>
    </location>
</feature>
<protein>
    <recommendedName>
        <fullName evidence="8">L-lactate permease</fullName>
    </recommendedName>
</protein>
<keyword evidence="3 8" id="KW-0813">Transport</keyword>
<proteinExistence type="inferred from homology"/>
<evidence type="ECO:0000256" key="2">
    <source>
        <dbReference type="ARBA" id="ARBA00010100"/>
    </source>
</evidence>
<dbReference type="AlphaFoldDB" id="A0A857DFI0"/>
<feature type="transmembrane region" description="Helical" evidence="8">
    <location>
        <begin position="184"/>
        <end position="206"/>
    </location>
</feature>
<evidence type="ECO:0000256" key="1">
    <source>
        <dbReference type="ARBA" id="ARBA00004651"/>
    </source>
</evidence>
<feature type="transmembrane region" description="Helical" evidence="8">
    <location>
        <begin position="465"/>
        <end position="488"/>
    </location>
</feature>
<dbReference type="GO" id="GO:0005886">
    <property type="term" value="C:plasma membrane"/>
    <property type="evidence" value="ECO:0007669"/>
    <property type="project" value="UniProtKB-SubCell"/>
</dbReference>
<dbReference type="InterPro" id="IPR003804">
    <property type="entry name" value="Lactate_perm"/>
</dbReference>
<dbReference type="GO" id="GO:0015129">
    <property type="term" value="F:lactate transmembrane transporter activity"/>
    <property type="evidence" value="ECO:0007669"/>
    <property type="project" value="UniProtKB-UniRule"/>
</dbReference>
<dbReference type="GO" id="GO:0015295">
    <property type="term" value="F:solute:proton symporter activity"/>
    <property type="evidence" value="ECO:0007669"/>
    <property type="project" value="TreeGrafter"/>
</dbReference>
<feature type="transmembrane region" description="Helical" evidence="8">
    <location>
        <begin position="374"/>
        <end position="393"/>
    </location>
</feature>
<keyword evidence="7 8" id="KW-0472">Membrane</keyword>
<comment type="function">
    <text evidence="8">Uptake of L-lactate across the membrane. Can also transport D-lactate and glycolate.</text>
</comment>
<dbReference type="PANTHER" id="PTHR30003">
    <property type="entry name" value="L-LACTATE PERMEASE"/>
    <property type="match status" value="1"/>
</dbReference>